<dbReference type="PRINTS" id="PR00705">
    <property type="entry name" value="PAPAIN"/>
</dbReference>
<organism evidence="9 10">
    <name type="scientific">Lolium multiflorum</name>
    <name type="common">Italian ryegrass</name>
    <name type="synonym">Lolium perenne subsp. multiflorum</name>
    <dbReference type="NCBI Taxonomy" id="4521"/>
    <lineage>
        <taxon>Eukaryota</taxon>
        <taxon>Viridiplantae</taxon>
        <taxon>Streptophyta</taxon>
        <taxon>Embryophyta</taxon>
        <taxon>Tracheophyta</taxon>
        <taxon>Spermatophyta</taxon>
        <taxon>Magnoliopsida</taxon>
        <taxon>Liliopsida</taxon>
        <taxon>Poales</taxon>
        <taxon>Poaceae</taxon>
        <taxon>BOP clade</taxon>
        <taxon>Pooideae</taxon>
        <taxon>Poodae</taxon>
        <taxon>Poeae</taxon>
        <taxon>Poeae Chloroplast Group 2 (Poeae type)</taxon>
        <taxon>Loliodinae</taxon>
        <taxon>Loliinae</taxon>
        <taxon>Lolium</taxon>
    </lineage>
</organism>
<keyword evidence="3" id="KW-0732">Signal</keyword>
<dbReference type="SMART" id="SM00848">
    <property type="entry name" value="Inhibitor_I29"/>
    <property type="match status" value="1"/>
</dbReference>
<dbReference type="InterPro" id="IPR000169">
    <property type="entry name" value="Pept_cys_AS"/>
</dbReference>
<dbReference type="EMBL" id="JAUUTY010000002">
    <property type="protein sequence ID" value="KAK1684143.1"/>
    <property type="molecule type" value="Genomic_DNA"/>
</dbReference>
<dbReference type="InterPro" id="IPR025661">
    <property type="entry name" value="Pept_asp_AS"/>
</dbReference>
<name>A0AAD8TM48_LOLMU</name>
<dbReference type="PROSITE" id="PS00139">
    <property type="entry name" value="THIOL_PROTEASE_CYS"/>
    <property type="match status" value="1"/>
</dbReference>
<accession>A0AAD8TM48</accession>
<keyword evidence="4" id="KW-0378">Hydrolase</keyword>
<proteinExistence type="inferred from homology"/>
<dbReference type="PROSITE" id="PS00640">
    <property type="entry name" value="THIOL_PROTEASE_ASN"/>
    <property type="match status" value="1"/>
</dbReference>
<evidence type="ECO:0000259" key="8">
    <source>
        <dbReference type="SMART" id="SM00848"/>
    </source>
</evidence>
<feature type="domain" description="Cathepsin propeptide inhibitor" evidence="8">
    <location>
        <begin position="110"/>
        <end position="166"/>
    </location>
</feature>
<dbReference type="Pfam" id="PF08246">
    <property type="entry name" value="Inhibitor_I29"/>
    <property type="match status" value="1"/>
</dbReference>
<keyword evidence="6" id="KW-1015">Disulfide bond</keyword>
<dbReference type="PROSITE" id="PS00639">
    <property type="entry name" value="THIOL_PROTEASE_HIS"/>
    <property type="match status" value="1"/>
</dbReference>
<keyword evidence="10" id="KW-1185">Reference proteome</keyword>
<dbReference type="InterPro" id="IPR038765">
    <property type="entry name" value="Papain-like_cys_pep_sf"/>
</dbReference>
<reference evidence="9" key="1">
    <citation type="submission" date="2023-07" db="EMBL/GenBank/DDBJ databases">
        <title>A chromosome-level genome assembly of Lolium multiflorum.</title>
        <authorList>
            <person name="Chen Y."/>
            <person name="Copetti D."/>
            <person name="Kolliker R."/>
            <person name="Studer B."/>
        </authorList>
    </citation>
    <scope>NUCLEOTIDE SEQUENCE</scope>
    <source>
        <strain evidence="9">02402/16</strain>
        <tissue evidence="9">Leaf</tissue>
    </source>
</reference>
<comment type="caution">
    <text evidence="9">The sequence shown here is derived from an EMBL/GenBank/DDBJ whole genome shotgun (WGS) entry which is preliminary data.</text>
</comment>
<dbReference type="CDD" id="cd02248">
    <property type="entry name" value="Peptidase_C1A"/>
    <property type="match status" value="1"/>
</dbReference>
<dbReference type="GO" id="GO:0006508">
    <property type="term" value="P:proteolysis"/>
    <property type="evidence" value="ECO:0007669"/>
    <property type="project" value="UniProtKB-KW"/>
</dbReference>
<dbReference type="GO" id="GO:0008234">
    <property type="term" value="F:cysteine-type peptidase activity"/>
    <property type="evidence" value="ECO:0007669"/>
    <property type="project" value="UniProtKB-KW"/>
</dbReference>
<dbReference type="InterPro" id="IPR013201">
    <property type="entry name" value="Prot_inhib_I29"/>
</dbReference>
<keyword evidence="2" id="KW-0645">Protease</keyword>
<dbReference type="FunFam" id="3.90.70.10:FF:000023">
    <property type="entry name" value="Senescence-specific cysteine protease SAG39"/>
    <property type="match status" value="1"/>
</dbReference>
<gene>
    <name evidence="9" type="ORF">QYE76_044991</name>
</gene>
<evidence type="ECO:0000256" key="1">
    <source>
        <dbReference type="ARBA" id="ARBA00008455"/>
    </source>
</evidence>
<keyword evidence="5" id="KW-0788">Thiol protease</keyword>
<evidence type="ECO:0000256" key="6">
    <source>
        <dbReference type="ARBA" id="ARBA00023157"/>
    </source>
</evidence>
<evidence type="ECO:0000256" key="4">
    <source>
        <dbReference type="ARBA" id="ARBA00022801"/>
    </source>
</evidence>
<evidence type="ECO:0000256" key="3">
    <source>
        <dbReference type="ARBA" id="ARBA00022729"/>
    </source>
</evidence>
<evidence type="ECO:0008006" key="11">
    <source>
        <dbReference type="Google" id="ProtNLM"/>
    </source>
</evidence>
<evidence type="ECO:0000313" key="10">
    <source>
        <dbReference type="Proteomes" id="UP001231189"/>
    </source>
</evidence>
<dbReference type="SMART" id="SM00645">
    <property type="entry name" value="Pept_C1"/>
    <property type="match status" value="1"/>
</dbReference>
<dbReference type="AlphaFoldDB" id="A0AAD8TM48"/>
<feature type="domain" description="Peptidase C1A papain C-terminal" evidence="7">
    <location>
        <begin position="198"/>
        <end position="413"/>
    </location>
</feature>
<dbReference type="SUPFAM" id="SSF54001">
    <property type="entry name" value="Cysteine proteinases"/>
    <property type="match status" value="1"/>
</dbReference>
<dbReference type="Gene3D" id="3.90.70.10">
    <property type="entry name" value="Cysteine proteinases"/>
    <property type="match status" value="1"/>
</dbReference>
<dbReference type="Proteomes" id="UP001231189">
    <property type="component" value="Unassembled WGS sequence"/>
</dbReference>
<dbReference type="InterPro" id="IPR013128">
    <property type="entry name" value="Peptidase_C1A"/>
</dbReference>
<evidence type="ECO:0000256" key="5">
    <source>
        <dbReference type="ARBA" id="ARBA00022807"/>
    </source>
</evidence>
<dbReference type="InterPro" id="IPR025660">
    <property type="entry name" value="Pept_his_AS"/>
</dbReference>
<evidence type="ECO:0000259" key="7">
    <source>
        <dbReference type="SMART" id="SM00645"/>
    </source>
</evidence>
<evidence type="ECO:0000256" key="2">
    <source>
        <dbReference type="ARBA" id="ARBA00022670"/>
    </source>
</evidence>
<comment type="similarity">
    <text evidence="1">Belongs to the peptidase C1 family.</text>
</comment>
<dbReference type="Pfam" id="PF00112">
    <property type="entry name" value="Peptidase_C1"/>
    <property type="match status" value="1"/>
</dbReference>
<protein>
    <recommendedName>
        <fullName evidence="11">Cysteine protease</fullName>
    </recommendedName>
</protein>
<dbReference type="InterPro" id="IPR039417">
    <property type="entry name" value="Peptidase_C1A_papain-like"/>
</dbReference>
<dbReference type="InterPro" id="IPR000668">
    <property type="entry name" value="Peptidase_C1A_C"/>
</dbReference>
<sequence>MLFFNKICFSALSRHAANHCLATQNPQQFTTAKASTPPHLYIIHTTRTIIITQDHRIHLVPRPFDLNFLPQPAMASYSMGFLIAIVVCACALSTLAARDLTDDSAIVVRHEQWMTKYGRVYNDAAEKARRLEVFKANVAFIELVNARNDKFWLEANQFADITNDEFRATHTGFKLPLGGSKGRRMTSFRYANVSLDALPTAVDWRTKGAVTPIKNQGQCGCCWAFSTVASMEGIVQLSTGKLISLSEQELVDCDTSDNGCGGGLMDNAFEFIVKNNGLTTETNYPYIGADDTCNSNMASSVAASITGHEDVPANDEASLQKAVAAQPVSVAVDGGDDLFRFYKGGVLSGECGTGLDHGIAAVGYGVSDDGTKFWVMKNSWGTSWGEDGFIRMERDIAAEQGLCGLAMQPSYPTA</sequence>
<dbReference type="PANTHER" id="PTHR12411">
    <property type="entry name" value="CYSTEINE PROTEASE FAMILY C1-RELATED"/>
    <property type="match status" value="1"/>
</dbReference>
<evidence type="ECO:0000313" key="9">
    <source>
        <dbReference type="EMBL" id="KAK1684143.1"/>
    </source>
</evidence>